<dbReference type="AlphaFoldDB" id="A0A1C2FZA4"/>
<keyword evidence="2 4" id="KW-0677">Repeat</keyword>
<dbReference type="Pfam" id="PF18073">
    <property type="entry name" value="Zn_ribbon_LapB"/>
    <property type="match status" value="1"/>
</dbReference>
<dbReference type="Pfam" id="PF13432">
    <property type="entry name" value="TPR_16"/>
    <property type="match status" value="1"/>
</dbReference>
<dbReference type="SMART" id="SM00028">
    <property type="entry name" value="TPR"/>
    <property type="match status" value="5"/>
</dbReference>
<evidence type="ECO:0000256" key="3">
    <source>
        <dbReference type="ARBA" id="ARBA00022803"/>
    </source>
</evidence>
<dbReference type="NCBIfam" id="NF008757">
    <property type="entry name" value="PRK11788.1-5"/>
    <property type="match status" value="1"/>
</dbReference>
<dbReference type="HAMAP" id="MF_00994">
    <property type="entry name" value="LPS_assembly_LapB"/>
    <property type="match status" value="1"/>
</dbReference>
<dbReference type="EMBL" id="PSYR01000001">
    <property type="protein sequence ID" value="RCN58977.1"/>
    <property type="molecule type" value="Genomic_DNA"/>
</dbReference>
<evidence type="ECO:0000313" key="5">
    <source>
        <dbReference type="EMBL" id="RCN58977.1"/>
    </source>
</evidence>
<dbReference type="PANTHER" id="PTHR45586">
    <property type="entry name" value="TPR REPEAT-CONTAINING PROTEIN PA4667"/>
    <property type="match status" value="1"/>
</dbReference>
<dbReference type="InterPro" id="IPR051012">
    <property type="entry name" value="CellSynth/LPSAsmb/PSIAsmb"/>
</dbReference>
<accession>A0A1C2FZA4</accession>
<keyword evidence="6" id="KW-1185">Reference proteome</keyword>
<keyword evidence="4" id="KW-0408">Iron</keyword>
<keyword evidence="4" id="KW-0472">Membrane</keyword>
<sequence>MFFEHASLLIWLLLPLAAGSGWAAARYDQKRHRARKDLPTAYFKGLNFLLNEQADKAIEIFIKVLEVNSETVETHLALGSLFRRRGEVERAIRVHQNIIARPALDRHQRARALLELGQDYLKAGLLDRAENLFLELAEIRLHNEEALRLLMHIYQQERDWEKAISVCRRLGRSGGPGLHDVIAQYYCELAEEAYKRNEHDVAREQARRALQNDRACVRASMVLGNIEADLGRHKEAIKAWRRVEIQNPLYLGEVAQSLAKSYQAVGDEEGLYRFFQEALGRHHDIALMLALADVIERRDGQRAAEAFIVSWLRRQPSVRGLNRLIGLHLAQASGESREDLAILKGIIEKIVEGRRRYLCHQCGFSGQSLHWQCPGCHRWNTVTPSGEDDVV</sequence>
<evidence type="ECO:0000256" key="4">
    <source>
        <dbReference type="HAMAP-Rule" id="MF_00994"/>
    </source>
</evidence>
<dbReference type="SUPFAM" id="SSF81901">
    <property type="entry name" value="HCP-like"/>
    <property type="match status" value="1"/>
</dbReference>
<keyword evidence="4" id="KW-0812">Transmembrane</keyword>
<proteinExistence type="inferred from homology"/>
<dbReference type="Proteomes" id="UP000253250">
    <property type="component" value="Unassembled WGS sequence"/>
</dbReference>
<gene>
    <name evidence="4" type="primary">lapB</name>
    <name evidence="5" type="ORF">C4900_04295</name>
</gene>
<dbReference type="GO" id="GO:0008653">
    <property type="term" value="P:lipopolysaccharide metabolic process"/>
    <property type="evidence" value="ECO:0007669"/>
    <property type="project" value="InterPro"/>
</dbReference>
<feature type="binding site" evidence="4">
    <location>
        <position position="376"/>
    </location>
    <ligand>
        <name>Fe cation</name>
        <dbReference type="ChEBI" id="CHEBI:24875"/>
    </ligand>
</feature>
<dbReference type="InterPro" id="IPR030865">
    <property type="entry name" value="LapB"/>
</dbReference>
<comment type="similarity">
    <text evidence="4">Belongs to the LapB family.</text>
</comment>
<dbReference type="InterPro" id="IPR019734">
    <property type="entry name" value="TPR_rpt"/>
</dbReference>
<dbReference type="GO" id="GO:0009898">
    <property type="term" value="C:cytoplasmic side of plasma membrane"/>
    <property type="evidence" value="ECO:0007669"/>
    <property type="project" value="UniProtKB-UniRule"/>
</dbReference>
<keyword evidence="4" id="KW-0997">Cell inner membrane</keyword>
<protein>
    <recommendedName>
        <fullName evidence="4">Lipopolysaccharide assembly protein B</fullName>
    </recommendedName>
</protein>
<organism evidence="5 6">
    <name type="scientific">Acidiferrobacter thiooxydans</name>
    <dbReference type="NCBI Taxonomy" id="163359"/>
    <lineage>
        <taxon>Bacteria</taxon>
        <taxon>Pseudomonadati</taxon>
        <taxon>Pseudomonadota</taxon>
        <taxon>Gammaproteobacteria</taxon>
        <taxon>Acidiferrobacterales</taxon>
        <taxon>Acidiferrobacteraceae</taxon>
        <taxon>Acidiferrobacter</taxon>
    </lineage>
</organism>
<dbReference type="STRING" id="163359.A9R16_01745"/>
<keyword evidence="1 4" id="KW-0479">Metal-binding</keyword>
<feature type="binding site" evidence="4">
    <location>
        <position position="373"/>
    </location>
    <ligand>
        <name>Fe cation</name>
        <dbReference type="ChEBI" id="CHEBI:24875"/>
    </ligand>
</feature>
<dbReference type="PANTHER" id="PTHR45586:SF1">
    <property type="entry name" value="LIPOPOLYSACCHARIDE ASSEMBLY PROTEIN B"/>
    <property type="match status" value="1"/>
</dbReference>
<dbReference type="GO" id="GO:0046890">
    <property type="term" value="P:regulation of lipid biosynthetic process"/>
    <property type="evidence" value="ECO:0007669"/>
    <property type="project" value="UniProtKB-UniRule"/>
</dbReference>
<feature type="binding site" evidence="4">
    <location>
        <position position="362"/>
    </location>
    <ligand>
        <name>Fe cation</name>
        <dbReference type="ChEBI" id="CHEBI:24875"/>
    </ligand>
</feature>
<dbReference type="InterPro" id="IPR041166">
    <property type="entry name" value="Rubredoxin_2"/>
</dbReference>
<feature type="topological domain" description="Cytoplasmic" evidence="4">
    <location>
        <begin position="26"/>
        <end position="391"/>
    </location>
</feature>
<dbReference type="InterPro" id="IPR011990">
    <property type="entry name" value="TPR-like_helical_dom_sf"/>
</dbReference>
<comment type="function">
    <text evidence="4">Modulates cellular lipopolysaccharide (LPS) levels by regulating LpxC, which is involved in lipid A biosynthesis. May act by modulating the proteolytic activity of FtsH towards LpxC. May also coordinate assembly of proteins involved in LPS synthesis at the plasma membrane.</text>
</comment>
<dbReference type="GO" id="GO:0005506">
    <property type="term" value="F:iron ion binding"/>
    <property type="evidence" value="ECO:0007669"/>
    <property type="project" value="UniProtKB-UniRule"/>
</dbReference>
<evidence type="ECO:0000256" key="2">
    <source>
        <dbReference type="ARBA" id="ARBA00022737"/>
    </source>
</evidence>
<keyword evidence="4" id="KW-1003">Cell membrane</keyword>
<keyword evidence="3 4" id="KW-0802">TPR repeat</keyword>
<dbReference type="RefSeq" id="WP_065971609.1">
    <property type="nucleotide sequence ID" value="NZ_CP080624.1"/>
</dbReference>
<dbReference type="OrthoDB" id="507476at2"/>
<dbReference type="Gene3D" id="1.25.40.10">
    <property type="entry name" value="Tetratricopeptide repeat domain"/>
    <property type="match status" value="2"/>
</dbReference>
<name>A0A1C2FZA4_9GAMM</name>
<feature type="binding site" evidence="4">
    <location>
        <position position="359"/>
    </location>
    <ligand>
        <name>Fe cation</name>
        <dbReference type="ChEBI" id="CHEBI:24875"/>
    </ligand>
</feature>
<evidence type="ECO:0000313" key="6">
    <source>
        <dbReference type="Proteomes" id="UP000253250"/>
    </source>
</evidence>
<keyword evidence="4" id="KW-1133">Transmembrane helix</keyword>
<dbReference type="Pfam" id="PF13176">
    <property type="entry name" value="TPR_7"/>
    <property type="match status" value="2"/>
</dbReference>
<evidence type="ECO:0000256" key="1">
    <source>
        <dbReference type="ARBA" id="ARBA00022723"/>
    </source>
</evidence>
<comment type="subcellular location">
    <subcellularLocation>
        <location evidence="4">Cell inner membrane</location>
        <topology evidence="4">Single-pass membrane protein</topology>
        <orientation evidence="4">Cytoplasmic side</orientation>
    </subcellularLocation>
</comment>
<reference evidence="5 6" key="1">
    <citation type="submission" date="2018-02" db="EMBL/GenBank/DDBJ databases">
        <title>Insights into the biology of acidophilic members of the Acidiferrobacteraceae family derived from comparative genomic analyses.</title>
        <authorList>
            <person name="Issotta F."/>
            <person name="Thyssen C."/>
            <person name="Mena C."/>
            <person name="Moya A."/>
            <person name="Bellenberg S."/>
            <person name="Sproer C."/>
            <person name="Covarrubias P.C."/>
            <person name="Sand W."/>
            <person name="Quatrini R."/>
            <person name="Vera M."/>
        </authorList>
    </citation>
    <scope>NUCLEOTIDE SEQUENCE [LARGE SCALE GENOMIC DNA]</scope>
    <source>
        <strain evidence="6">m-1</strain>
    </source>
</reference>
<comment type="caution">
    <text evidence="5">The sequence shown here is derived from an EMBL/GenBank/DDBJ whole genome shotgun (WGS) entry which is preliminary data.</text>
</comment>